<accession>A0AAD7A0F9</accession>
<name>A0AAD7A0F9_9AGAR</name>
<proteinExistence type="predicted"/>
<feature type="domain" description="Helitron helicase-like" evidence="1">
    <location>
        <begin position="67"/>
        <end position="257"/>
    </location>
</feature>
<dbReference type="InterPro" id="IPR025476">
    <property type="entry name" value="Helitron_helicase-like"/>
</dbReference>
<dbReference type="Pfam" id="PF14214">
    <property type="entry name" value="Helitron_like_N"/>
    <property type="match status" value="1"/>
</dbReference>
<sequence>MTDLISDHQQAFVKYLSGSKPQSTRNNPLLFGHLWPTLFPFGVGMMENQEIDSFGDSPFRKVDLEVHVAHLLDSGKDRRFQKHTSFIFVMGNLLQPRKAVFGAQLSVKRSWFPRVHELFYQIESETITTYQAKLKKNPFAKAETQGEKAVAELLKYVDYISDKIPGSIGEVKDRQQEMFSVSNCEGLPHVFMTLNTADTKNLIAQVLAGRDIDLDKLFHDMKPNAESSERAQFIALNPVAGAEFFHLSVWVLIEILLASGKTSPDIL</sequence>
<dbReference type="Proteomes" id="UP001218218">
    <property type="component" value="Unassembled WGS sequence"/>
</dbReference>
<reference evidence="2" key="1">
    <citation type="submission" date="2023-03" db="EMBL/GenBank/DDBJ databases">
        <title>Massive genome expansion in bonnet fungi (Mycena s.s.) driven by repeated elements and novel gene families across ecological guilds.</title>
        <authorList>
            <consortium name="Lawrence Berkeley National Laboratory"/>
            <person name="Harder C.B."/>
            <person name="Miyauchi S."/>
            <person name="Viragh M."/>
            <person name="Kuo A."/>
            <person name="Thoen E."/>
            <person name="Andreopoulos B."/>
            <person name="Lu D."/>
            <person name="Skrede I."/>
            <person name="Drula E."/>
            <person name="Henrissat B."/>
            <person name="Morin E."/>
            <person name="Kohler A."/>
            <person name="Barry K."/>
            <person name="LaButti K."/>
            <person name="Morin E."/>
            <person name="Salamov A."/>
            <person name="Lipzen A."/>
            <person name="Mereny Z."/>
            <person name="Hegedus B."/>
            <person name="Baldrian P."/>
            <person name="Stursova M."/>
            <person name="Weitz H."/>
            <person name="Taylor A."/>
            <person name="Grigoriev I.V."/>
            <person name="Nagy L.G."/>
            <person name="Martin F."/>
            <person name="Kauserud H."/>
        </authorList>
    </citation>
    <scope>NUCLEOTIDE SEQUENCE</scope>
    <source>
        <strain evidence="2">CBHHK002</strain>
    </source>
</reference>
<evidence type="ECO:0000313" key="3">
    <source>
        <dbReference type="Proteomes" id="UP001218218"/>
    </source>
</evidence>
<keyword evidence="3" id="KW-1185">Reference proteome</keyword>
<evidence type="ECO:0000259" key="1">
    <source>
        <dbReference type="Pfam" id="PF14214"/>
    </source>
</evidence>
<evidence type="ECO:0000313" key="2">
    <source>
        <dbReference type="EMBL" id="KAJ7347070.1"/>
    </source>
</evidence>
<dbReference type="EMBL" id="JARIHO010000020">
    <property type="protein sequence ID" value="KAJ7347070.1"/>
    <property type="molecule type" value="Genomic_DNA"/>
</dbReference>
<protein>
    <recommendedName>
        <fullName evidence="1">Helitron helicase-like domain-containing protein</fullName>
    </recommendedName>
</protein>
<comment type="caution">
    <text evidence="2">The sequence shown here is derived from an EMBL/GenBank/DDBJ whole genome shotgun (WGS) entry which is preliminary data.</text>
</comment>
<organism evidence="2 3">
    <name type="scientific">Mycena albidolilacea</name>
    <dbReference type="NCBI Taxonomy" id="1033008"/>
    <lineage>
        <taxon>Eukaryota</taxon>
        <taxon>Fungi</taxon>
        <taxon>Dikarya</taxon>
        <taxon>Basidiomycota</taxon>
        <taxon>Agaricomycotina</taxon>
        <taxon>Agaricomycetes</taxon>
        <taxon>Agaricomycetidae</taxon>
        <taxon>Agaricales</taxon>
        <taxon>Marasmiineae</taxon>
        <taxon>Mycenaceae</taxon>
        <taxon>Mycena</taxon>
    </lineage>
</organism>
<dbReference type="AlphaFoldDB" id="A0AAD7A0F9"/>
<gene>
    <name evidence="2" type="ORF">DFH08DRAFT_701004</name>
</gene>